<reference evidence="1" key="1">
    <citation type="submission" date="2014-09" db="EMBL/GenBank/DDBJ databases">
        <authorList>
            <person name="Magalhaes I.L.F."/>
            <person name="Oliveira U."/>
            <person name="Santos F.R."/>
            <person name="Vidigal T.H.D.A."/>
            <person name="Brescovit A.D."/>
            <person name="Santos A.J."/>
        </authorList>
    </citation>
    <scope>NUCLEOTIDE SEQUENCE</scope>
    <source>
        <tissue evidence="1">Shoot tissue taken approximately 20 cm above the soil surface</tissue>
    </source>
</reference>
<name>A0A0A9C4A5_ARUDO</name>
<dbReference type="EMBL" id="GBRH01226806">
    <property type="protein sequence ID" value="JAD71089.1"/>
    <property type="molecule type" value="Transcribed_RNA"/>
</dbReference>
<reference evidence="1" key="2">
    <citation type="journal article" date="2015" name="Data Brief">
        <title>Shoot transcriptome of the giant reed, Arundo donax.</title>
        <authorList>
            <person name="Barrero R.A."/>
            <person name="Guerrero F.D."/>
            <person name="Moolhuijzen P."/>
            <person name="Goolsby J.A."/>
            <person name="Tidwell J."/>
            <person name="Bellgard S.E."/>
            <person name="Bellgard M.I."/>
        </authorList>
    </citation>
    <scope>NUCLEOTIDE SEQUENCE</scope>
    <source>
        <tissue evidence="1">Shoot tissue taken approximately 20 cm above the soil surface</tissue>
    </source>
</reference>
<accession>A0A0A9C4A5</accession>
<protein>
    <submittedName>
        <fullName evidence="1">Uncharacterized protein</fullName>
    </submittedName>
</protein>
<dbReference type="AlphaFoldDB" id="A0A0A9C4A5"/>
<organism evidence="1">
    <name type="scientific">Arundo donax</name>
    <name type="common">Giant reed</name>
    <name type="synonym">Donax arundinaceus</name>
    <dbReference type="NCBI Taxonomy" id="35708"/>
    <lineage>
        <taxon>Eukaryota</taxon>
        <taxon>Viridiplantae</taxon>
        <taxon>Streptophyta</taxon>
        <taxon>Embryophyta</taxon>
        <taxon>Tracheophyta</taxon>
        <taxon>Spermatophyta</taxon>
        <taxon>Magnoliopsida</taxon>
        <taxon>Liliopsida</taxon>
        <taxon>Poales</taxon>
        <taxon>Poaceae</taxon>
        <taxon>PACMAD clade</taxon>
        <taxon>Arundinoideae</taxon>
        <taxon>Arundineae</taxon>
        <taxon>Arundo</taxon>
    </lineage>
</organism>
<evidence type="ECO:0000313" key="1">
    <source>
        <dbReference type="EMBL" id="JAD71089.1"/>
    </source>
</evidence>
<sequence length="32" mass="3966">MLHHLRRHLNKSSFVQTYIKFSPFTIYVLIQF</sequence>
<proteinExistence type="predicted"/>